<evidence type="ECO:0000256" key="11">
    <source>
        <dbReference type="ARBA" id="ARBA00022989"/>
    </source>
</evidence>
<dbReference type="GO" id="GO:0016567">
    <property type="term" value="P:protein ubiquitination"/>
    <property type="evidence" value="ECO:0007669"/>
    <property type="project" value="InterPro"/>
</dbReference>
<dbReference type="CDD" id="cd16461">
    <property type="entry name" value="RING-H2_EL5-like"/>
    <property type="match status" value="1"/>
</dbReference>
<organism evidence="16 17">
    <name type="scientific">Cinnamomum micranthum f. kanehirae</name>
    <dbReference type="NCBI Taxonomy" id="337451"/>
    <lineage>
        <taxon>Eukaryota</taxon>
        <taxon>Viridiplantae</taxon>
        <taxon>Streptophyta</taxon>
        <taxon>Embryophyta</taxon>
        <taxon>Tracheophyta</taxon>
        <taxon>Spermatophyta</taxon>
        <taxon>Magnoliopsida</taxon>
        <taxon>Magnoliidae</taxon>
        <taxon>Laurales</taxon>
        <taxon>Lauraceae</taxon>
        <taxon>Cinnamomum</taxon>
    </lineage>
</organism>
<dbReference type="Proteomes" id="UP000283530">
    <property type="component" value="Unassembled WGS sequence"/>
</dbReference>
<dbReference type="InterPro" id="IPR044600">
    <property type="entry name" value="ATL1/ATL16-like"/>
</dbReference>
<dbReference type="GO" id="GO:0061630">
    <property type="term" value="F:ubiquitin protein ligase activity"/>
    <property type="evidence" value="ECO:0007669"/>
    <property type="project" value="UniProtKB-EC"/>
</dbReference>
<dbReference type="AlphaFoldDB" id="A0A443N1B7"/>
<evidence type="ECO:0000256" key="9">
    <source>
        <dbReference type="ARBA" id="ARBA00022786"/>
    </source>
</evidence>
<keyword evidence="10" id="KW-0862">Zinc</keyword>
<feature type="transmembrane region" description="Helical" evidence="14">
    <location>
        <begin position="20"/>
        <end position="44"/>
    </location>
</feature>
<evidence type="ECO:0000256" key="3">
    <source>
        <dbReference type="ARBA" id="ARBA00004906"/>
    </source>
</evidence>
<dbReference type="FunFam" id="3.30.40.10:FF:000187">
    <property type="entry name" value="E3 ubiquitin-protein ligase ATL6"/>
    <property type="match status" value="1"/>
</dbReference>
<reference evidence="16 17" key="1">
    <citation type="journal article" date="2019" name="Nat. Plants">
        <title>Stout camphor tree genome fills gaps in understanding of flowering plant genome evolution.</title>
        <authorList>
            <person name="Chaw S.M."/>
            <person name="Liu Y.C."/>
            <person name="Wu Y.W."/>
            <person name="Wang H.Y."/>
            <person name="Lin C.I."/>
            <person name="Wu C.S."/>
            <person name="Ke H.M."/>
            <person name="Chang L.Y."/>
            <person name="Hsu C.Y."/>
            <person name="Yang H.T."/>
            <person name="Sudianto E."/>
            <person name="Hsu M.H."/>
            <person name="Wu K.P."/>
            <person name="Wang L.N."/>
            <person name="Leebens-Mack J.H."/>
            <person name="Tsai I.J."/>
        </authorList>
    </citation>
    <scope>NUCLEOTIDE SEQUENCE [LARGE SCALE GENOMIC DNA]</scope>
    <source>
        <strain evidence="17">cv. Chaw 1501</strain>
        <tissue evidence="16">Young leaves</tissue>
    </source>
</reference>
<dbReference type="PANTHER" id="PTHR46913:SF1">
    <property type="entry name" value="RING-H2 FINGER PROTEIN ATL16"/>
    <property type="match status" value="1"/>
</dbReference>
<dbReference type="SMART" id="SM00184">
    <property type="entry name" value="RING"/>
    <property type="match status" value="1"/>
</dbReference>
<evidence type="ECO:0000256" key="13">
    <source>
        <dbReference type="PROSITE-ProRule" id="PRU00175"/>
    </source>
</evidence>
<comment type="pathway">
    <text evidence="3">Protein modification; protein ubiquitination.</text>
</comment>
<dbReference type="EMBL" id="QPKB01000001">
    <property type="protein sequence ID" value="RWR72296.1"/>
    <property type="molecule type" value="Genomic_DNA"/>
</dbReference>
<sequence>MESTHRDYSFSPGPPSSDSNFPIVTLAILGIVSTGLLLVCYYLFVTKCCLNWRQFSLLRRLVSNSQGLQGEDRLIIYSSTIRNQGLDESVIRAIPTFQFKRLVVGGGNSHDKETIHDCAVCLNEFQEDEKLRLLPKCSHSFHIDCIDTWLQSNANCPLCRSSISNTSPFLPQQLIVQNPYQGSHQTTHQLTGGDANVVIEVVPADGNDQTSTSEDLKNSAEISPQSMAGPQNQFPRKMEGRTLSKKTRRFYHVSSMGDECIDVRVKDDQFSINPIRRSFSMDSSSDRQLFLSIQETLQQNPHLNEVSGGSDETSIRIRKSFFSLGHGRGSRNSVIPVQFDP</sequence>
<evidence type="ECO:0000256" key="5">
    <source>
        <dbReference type="ARBA" id="ARBA00022679"/>
    </source>
</evidence>
<dbReference type="Pfam" id="PF13639">
    <property type="entry name" value="zf-RING_2"/>
    <property type="match status" value="1"/>
</dbReference>
<comment type="caution">
    <text evidence="16">The sequence shown here is derived from an EMBL/GenBank/DDBJ whole genome shotgun (WGS) entry which is preliminary data.</text>
</comment>
<keyword evidence="7" id="KW-0479">Metal-binding</keyword>
<protein>
    <recommendedName>
        <fullName evidence="4">RING-type E3 ubiquitin transferase</fullName>
        <ecNumber evidence="4">2.3.2.27</ecNumber>
    </recommendedName>
</protein>
<gene>
    <name evidence="16" type="ORF">CKAN_00050900</name>
</gene>
<evidence type="ECO:0000256" key="1">
    <source>
        <dbReference type="ARBA" id="ARBA00000900"/>
    </source>
</evidence>
<evidence type="ECO:0000256" key="7">
    <source>
        <dbReference type="ARBA" id="ARBA00022723"/>
    </source>
</evidence>
<evidence type="ECO:0000256" key="10">
    <source>
        <dbReference type="ARBA" id="ARBA00022833"/>
    </source>
</evidence>
<keyword evidence="12 14" id="KW-0472">Membrane</keyword>
<feature type="domain" description="RING-type" evidence="15">
    <location>
        <begin position="118"/>
        <end position="160"/>
    </location>
</feature>
<evidence type="ECO:0000313" key="16">
    <source>
        <dbReference type="EMBL" id="RWR72296.1"/>
    </source>
</evidence>
<dbReference type="STRING" id="337451.A0A443N1B7"/>
<accession>A0A443N1B7</accession>
<proteinExistence type="predicted"/>
<evidence type="ECO:0000256" key="2">
    <source>
        <dbReference type="ARBA" id="ARBA00004167"/>
    </source>
</evidence>
<name>A0A443N1B7_9MAGN</name>
<dbReference type="InterPro" id="IPR001841">
    <property type="entry name" value="Znf_RING"/>
</dbReference>
<keyword evidence="11 14" id="KW-1133">Transmembrane helix</keyword>
<dbReference type="PROSITE" id="PS50089">
    <property type="entry name" value="ZF_RING_2"/>
    <property type="match status" value="1"/>
</dbReference>
<keyword evidence="8 13" id="KW-0863">Zinc-finger</keyword>
<dbReference type="GO" id="GO:0016020">
    <property type="term" value="C:membrane"/>
    <property type="evidence" value="ECO:0007669"/>
    <property type="project" value="UniProtKB-SubCell"/>
</dbReference>
<evidence type="ECO:0000256" key="4">
    <source>
        <dbReference type="ARBA" id="ARBA00012483"/>
    </source>
</evidence>
<dbReference type="SUPFAM" id="SSF57850">
    <property type="entry name" value="RING/U-box"/>
    <property type="match status" value="1"/>
</dbReference>
<comment type="catalytic activity">
    <reaction evidence="1">
        <text>S-ubiquitinyl-[E2 ubiquitin-conjugating enzyme]-L-cysteine + [acceptor protein]-L-lysine = [E2 ubiquitin-conjugating enzyme]-L-cysteine + N(6)-ubiquitinyl-[acceptor protein]-L-lysine.</text>
        <dbReference type="EC" id="2.3.2.27"/>
    </reaction>
</comment>
<dbReference type="InterPro" id="IPR013083">
    <property type="entry name" value="Znf_RING/FYVE/PHD"/>
</dbReference>
<keyword evidence="17" id="KW-1185">Reference proteome</keyword>
<keyword evidence="9" id="KW-0833">Ubl conjugation pathway</keyword>
<dbReference type="PANTHER" id="PTHR46913">
    <property type="entry name" value="RING-H2 FINGER PROTEIN ATL16"/>
    <property type="match status" value="1"/>
</dbReference>
<evidence type="ECO:0000256" key="8">
    <source>
        <dbReference type="ARBA" id="ARBA00022771"/>
    </source>
</evidence>
<dbReference type="OrthoDB" id="8062037at2759"/>
<dbReference type="EC" id="2.3.2.27" evidence="4"/>
<evidence type="ECO:0000313" key="17">
    <source>
        <dbReference type="Proteomes" id="UP000283530"/>
    </source>
</evidence>
<dbReference type="GO" id="GO:0008270">
    <property type="term" value="F:zinc ion binding"/>
    <property type="evidence" value="ECO:0007669"/>
    <property type="project" value="UniProtKB-KW"/>
</dbReference>
<dbReference type="Gene3D" id="3.30.40.10">
    <property type="entry name" value="Zinc/RING finger domain, C3HC4 (zinc finger)"/>
    <property type="match status" value="1"/>
</dbReference>
<keyword evidence="5" id="KW-0808">Transferase</keyword>
<evidence type="ECO:0000256" key="14">
    <source>
        <dbReference type="SAM" id="Phobius"/>
    </source>
</evidence>
<evidence type="ECO:0000256" key="12">
    <source>
        <dbReference type="ARBA" id="ARBA00023136"/>
    </source>
</evidence>
<evidence type="ECO:0000256" key="6">
    <source>
        <dbReference type="ARBA" id="ARBA00022692"/>
    </source>
</evidence>
<comment type="subcellular location">
    <subcellularLocation>
        <location evidence="2">Membrane</location>
        <topology evidence="2">Single-pass membrane protein</topology>
    </subcellularLocation>
</comment>
<keyword evidence="6 14" id="KW-0812">Transmembrane</keyword>
<evidence type="ECO:0000259" key="15">
    <source>
        <dbReference type="PROSITE" id="PS50089"/>
    </source>
</evidence>